<dbReference type="InterPro" id="IPR011990">
    <property type="entry name" value="TPR-like_helical_dom_sf"/>
</dbReference>
<dbReference type="Pfam" id="PF00211">
    <property type="entry name" value="Guanylate_cyc"/>
    <property type="match status" value="1"/>
</dbReference>
<feature type="domain" description="Guanylate cyclase" evidence="1">
    <location>
        <begin position="11"/>
        <end position="118"/>
    </location>
</feature>
<gene>
    <name evidence="2" type="ORF">METZ01_LOCUS101553</name>
</gene>
<dbReference type="SUPFAM" id="SSF48452">
    <property type="entry name" value="TPR-like"/>
    <property type="match status" value="1"/>
</dbReference>
<proteinExistence type="predicted"/>
<dbReference type="SUPFAM" id="SSF55073">
    <property type="entry name" value="Nucleotide cyclase"/>
    <property type="match status" value="1"/>
</dbReference>
<evidence type="ECO:0000259" key="1">
    <source>
        <dbReference type="PROSITE" id="PS50125"/>
    </source>
</evidence>
<dbReference type="EMBL" id="UINC01010994">
    <property type="protein sequence ID" value="SVA48699.1"/>
    <property type="molecule type" value="Genomic_DNA"/>
</dbReference>
<dbReference type="PROSITE" id="PS50125">
    <property type="entry name" value="GUANYLATE_CYCLASE_2"/>
    <property type="match status" value="1"/>
</dbReference>
<dbReference type="Gene3D" id="1.25.40.10">
    <property type="entry name" value="Tetratricopeptide repeat domain"/>
    <property type="match status" value="1"/>
</dbReference>
<dbReference type="PANTHER" id="PTHR43081">
    <property type="entry name" value="ADENYLATE CYCLASE, TERMINAL-DIFFERENTIATION SPECIFIC-RELATED"/>
    <property type="match status" value="1"/>
</dbReference>
<dbReference type="AlphaFoldDB" id="A0A381W826"/>
<reference evidence="2" key="1">
    <citation type="submission" date="2018-05" db="EMBL/GenBank/DDBJ databases">
        <authorList>
            <person name="Lanie J.A."/>
            <person name="Ng W.-L."/>
            <person name="Kazmierczak K.M."/>
            <person name="Andrzejewski T.M."/>
            <person name="Davidsen T.M."/>
            <person name="Wayne K.J."/>
            <person name="Tettelin H."/>
            <person name="Glass J.I."/>
            <person name="Rusch D."/>
            <person name="Podicherti R."/>
            <person name="Tsui H.-C.T."/>
            <person name="Winkler M.E."/>
        </authorList>
    </citation>
    <scope>NUCLEOTIDE SEQUENCE</scope>
</reference>
<accession>A0A381W826</accession>
<feature type="non-terminal residue" evidence="2">
    <location>
        <position position="587"/>
    </location>
</feature>
<protein>
    <recommendedName>
        <fullName evidence="1">Guanylate cyclase domain-containing protein</fullName>
    </recommendedName>
</protein>
<dbReference type="InterPro" id="IPR001054">
    <property type="entry name" value="A/G_cyclase"/>
</dbReference>
<dbReference type="InterPro" id="IPR050697">
    <property type="entry name" value="Adenylyl/Guanylyl_Cyclase_3/4"/>
</dbReference>
<dbReference type="CDD" id="cd07302">
    <property type="entry name" value="CHD"/>
    <property type="match status" value="1"/>
</dbReference>
<evidence type="ECO:0000313" key="2">
    <source>
        <dbReference type="EMBL" id="SVA48699.1"/>
    </source>
</evidence>
<sequence length="587" mass="67045">MSTILNRKSAAVMFTDIVKATNMMAKDEEKALALLKEKKNILKPLIENHDGIYVKGTGDGSLSYFDSPYKASLCAQIFQQNIYDRDDLNVRVGIHVGDIVFDEGDVYGDGVNVAKRLEGMAPEGGICVSNSVYDELRNKKEFDGIDLGLQTLKGIGRLVEVFGLKGNKLNAPNPSNYRENKVQVHTHDEVPSVAIIPFRNKGKEEEEFYAYGICSELISDVSSAGLIRVASLEKIMELSELSASEKAKELNVRYITTGMLWKMGEMFQLSIELYDTKDTKVIWSDQWQEHWDNLPNIKANLSTGLLKALNTENNVKTSSEIVSPEAYKYYLEAQYKFDNLKNIKEIDVIRNLLDQCLSRDKNILEADWLLARTYFHTADYQKAETLSSEIIEKGNENDNFKIVADVLSKLGGHYTFMRDFDKALEYNQKALNISKQMNDIFNIARSTCTLAWTYAECNLKSREKIIKMFEDSLVIYEELDDIRMRVMTYADLSFIYFIYELDKSLEYINRGYELCKISANKHDLSLIAILLGYHLTWRGDFQRGDAQLNDGLKLAIEIGEPKWIALAKQVLGELRYLQGKYEESLLY</sequence>
<organism evidence="2">
    <name type="scientific">marine metagenome</name>
    <dbReference type="NCBI Taxonomy" id="408172"/>
    <lineage>
        <taxon>unclassified sequences</taxon>
        <taxon>metagenomes</taxon>
        <taxon>ecological metagenomes</taxon>
    </lineage>
</organism>
<dbReference type="GO" id="GO:0006171">
    <property type="term" value="P:cAMP biosynthetic process"/>
    <property type="evidence" value="ECO:0007669"/>
    <property type="project" value="TreeGrafter"/>
</dbReference>
<dbReference type="PROSITE" id="PS50005">
    <property type="entry name" value="TPR"/>
    <property type="match status" value="1"/>
</dbReference>
<dbReference type="GO" id="GO:0035556">
    <property type="term" value="P:intracellular signal transduction"/>
    <property type="evidence" value="ECO:0007669"/>
    <property type="project" value="InterPro"/>
</dbReference>
<dbReference type="InterPro" id="IPR029787">
    <property type="entry name" value="Nucleotide_cyclase"/>
</dbReference>
<dbReference type="InterPro" id="IPR019734">
    <property type="entry name" value="TPR_rpt"/>
</dbReference>
<dbReference type="Gene3D" id="3.30.70.1230">
    <property type="entry name" value="Nucleotide cyclase"/>
    <property type="match status" value="1"/>
</dbReference>
<dbReference type="SMART" id="SM00044">
    <property type="entry name" value="CYCc"/>
    <property type="match status" value="1"/>
</dbReference>
<dbReference type="PANTHER" id="PTHR43081:SF19">
    <property type="entry name" value="PH-SENSITIVE ADENYLATE CYCLASE RV1264"/>
    <property type="match status" value="1"/>
</dbReference>
<name>A0A381W826_9ZZZZ</name>